<dbReference type="AlphaFoldDB" id="A0A6J6VIC6"/>
<organism evidence="2">
    <name type="scientific">freshwater metagenome</name>
    <dbReference type="NCBI Taxonomy" id="449393"/>
    <lineage>
        <taxon>unclassified sequences</taxon>
        <taxon>metagenomes</taxon>
        <taxon>ecological metagenomes</taxon>
    </lineage>
</organism>
<proteinExistence type="predicted"/>
<evidence type="ECO:0000313" key="2">
    <source>
        <dbReference type="EMBL" id="CAB4771366.1"/>
    </source>
</evidence>
<accession>A0A6J6VIC6</accession>
<name>A0A6J6VIC6_9ZZZZ</name>
<feature type="region of interest" description="Disordered" evidence="1">
    <location>
        <begin position="1"/>
        <end position="28"/>
    </location>
</feature>
<feature type="compositionally biased region" description="Pro residues" evidence="1">
    <location>
        <begin position="1"/>
        <end position="11"/>
    </location>
</feature>
<dbReference type="EMBL" id="CAEZYR010000184">
    <property type="protein sequence ID" value="CAB4771366.1"/>
    <property type="molecule type" value="Genomic_DNA"/>
</dbReference>
<evidence type="ECO:0000256" key="1">
    <source>
        <dbReference type="SAM" id="MobiDB-lite"/>
    </source>
</evidence>
<reference evidence="2" key="1">
    <citation type="submission" date="2020-05" db="EMBL/GenBank/DDBJ databases">
        <authorList>
            <person name="Chiriac C."/>
            <person name="Salcher M."/>
            <person name="Ghai R."/>
            <person name="Kavagutti S V."/>
        </authorList>
    </citation>
    <scope>NUCLEOTIDE SEQUENCE</scope>
</reference>
<sequence length="266" mass="27758">MTVEPPLPPHTDPGTPESQSDASALASARALLASDPAMPDMPIDPERTRGRYVHTRDGAPAGIDEQFVLGDIAGGVVRIRSTRISASPTSRFETDMRLSPGAISVRLRWVGSTPGAVRSATADYLANDGAIEVTRTVDDLRHESVVAQGFIDAPPLVLAGLTVLRSLNGLDIVAPELADPFAAAGFLAPVSYRSSASAVGAGSVVVGGEERAGTVFQWSRGDMSLEVVVDACGLVLRQVAELPSGRWVATLSEVSGPWPTPTAWPA</sequence>
<feature type="compositionally biased region" description="Low complexity" evidence="1">
    <location>
        <begin position="12"/>
        <end position="28"/>
    </location>
</feature>
<protein>
    <submittedName>
        <fullName evidence="2">Unannotated protein</fullName>
    </submittedName>
</protein>
<gene>
    <name evidence="2" type="ORF">UFOPK2754_03111</name>
</gene>